<dbReference type="InterPro" id="IPR001757">
    <property type="entry name" value="P_typ_ATPase"/>
</dbReference>
<dbReference type="Gene3D" id="2.70.150.10">
    <property type="entry name" value="Calcium-transporting ATPase, cytoplasmic transduction domain A"/>
    <property type="match status" value="1"/>
</dbReference>
<comment type="subcellular location">
    <subcellularLocation>
        <location evidence="1">Membrane</location>
    </subcellularLocation>
</comment>
<dbReference type="InterPro" id="IPR023299">
    <property type="entry name" value="ATPase_P-typ_cyto_dom_N"/>
</dbReference>
<feature type="signal peptide" evidence="6">
    <location>
        <begin position="1"/>
        <end position="18"/>
    </location>
</feature>
<dbReference type="Gene3D" id="3.40.50.1000">
    <property type="entry name" value="HAD superfamily/HAD-like"/>
    <property type="match status" value="1"/>
</dbReference>
<keyword evidence="6" id="KW-0732">Signal</keyword>
<dbReference type="AlphaFoldDB" id="A0AAD5Q0I5"/>
<keyword evidence="2 5" id="KW-0812">Transmembrane</keyword>
<evidence type="ECO:0000256" key="4">
    <source>
        <dbReference type="ARBA" id="ARBA00023136"/>
    </source>
</evidence>
<dbReference type="Proteomes" id="UP001209570">
    <property type="component" value="Unassembled WGS sequence"/>
</dbReference>
<protein>
    <submittedName>
        <fullName evidence="7">Uncharacterized protein</fullName>
    </submittedName>
</protein>
<organism evidence="7 8">
    <name type="scientific">Pythium insidiosum</name>
    <name type="common">Pythiosis disease agent</name>
    <dbReference type="NCBI Taxonomy" id="114742"/>
    <lineage>
        <taxon>Eukaryota</taxon>
        <taxon>Sar</taxon>
        <taxon>Stramenopiles</taxon>
        <taxon>Oomycota</taxon>
        <taxon>Peronosporomycetes</taxon>
        <taxon>Pythiales</taxon>
        <taxon>Pythiaceae</taxon>
        <taxon>Pythium</taxon>
    </lineage>
</organism>
<evidence type="ECO:0000256" key="3">
    <source>
        <dbReference type="ARBA" id="ARBA00022989"/>
    </source>
</evidence>
<accession>A0AAD5Q0I5</accession>
<feature type="chain" id="PRO_5042253543" evidence="6">
    <location>
        <begin position="19"/>
        <end position="221"/>
    </location>
</feature>
<evidence type="ECO:0000256" key="2">
    <source>
        <dbReference type="ARBA" id="ARBA00022692"/>
    </source>
</evidence>
<evidence type="ECO:0000256" key="6">
    <source>
        <dbReference type="SAM" id="SignalP"/>
    </source>
</evidence>
<dbReference type="InterPro" id="IPR023214">
    <property type="entry name" value="HAD_sf"/>
</dbReference>
<comment type="caution">
    <text evidence="7">The sequence shown here is derived from an EMBL/GenBank/DDBJ whole genome shotgun (WGS) entry which is preliminary data.</text>
</comment>
<dbReference type="SUPFAM" id="SSF81665">
    <property type="entry name" value="Calcium ATPase, transmembrane domain M"/>
    <property type="match status" value="1"/>
</dbReference>
<dbReference type="PROSITE" id="PS00154">
    <property type="entry name" value="ATPASE_E1_E2"/>
    <property type="match status" value="1"/>
</dbReference>
<sequence length="221" mass="23137">MLQFYNLIIAILLMAAIASLFLGKNVEATAILIIVTLNATVATAQENSATNALEALAQMSSPLCTPTMTPLQHGLHKLGFLIGSIAMFVCALLCVVGLLRGVKDLKNPDRDSWLTVVMVAVSLAVSAVPEGLPMVVTICLSVGTAAMVKKNVLVRELAAVETLGAASGICTDKTGTLTEGKMTAIKMWGDFKLFDITGKGFNPEGGIFLNGVNQATPATRS</sequence>
<dbReference type="InterPro" id="IPR018303">
    <property type="entry name" value="ATPase_P-typ_P_site"/>
</dbReference>
<dbReference type="NCBIfam" id="TIGR01494">
    <property type="entry name" value="ATPase_P-type"/>
    <property type="match status" value="1"/>
</dbReference>
<dbReference type="GO" id="GO:0016887">
    <property type="term" value="F:ATP hydrolysis activity"/>
    <property type="evidence" value="ECO:0007669"/>
    <property type="project" value="InterPro"/>
</dbReference>
<dbReference type="Gene3D" id="3.40.1110.10">
    <property type="entry name" value="Calcium-transporting ATPase, cytoplasmic domain N"/>
    <property type="match status" value="1"/>
</dbReference>
<gene>
    <name evidence="7" type="ORF">P43SY_010294</name>
</gene>
<dbReference type="EMBL" id="JAKCXM010002597">
    <property type="protein sequence ID" value="KAJ0390114.1"/>
    <property type="molecule type" value="Genomic_DNA"/>
</dbReference>
<keyword evidence="8" id="KW-1185">Reference proteome</keyword>
<name>A0AAD5Q0I5_PYTIN</name>
<reference evidence="7" key="1">
    <citation type="submission" date="2021-12" db="EMBL/GenBank/DDBJ databases">
        <title>Prjna785345.</title>
        <authorList>
            <person name="Rujirawat T."/>
            <person name="Krajaejun T."/>
        </authorList>
    </citation>
    <scope>NUCLEOTIDE SEQUENCE</scope>
    <source>
        <strain evidence="7">Pi057C3</strain>
    </source>
</reference>
<evidence type="ECO:0000313" key="8">
    <source>
        <dbReference type="Proteomes" id="UP001209570"/>
    </source>
</evidence>
<proteinExistence type="predicted"/>
<dbReference type="GO" id="GO:0016020">
    <property type="term" value="C:membrane"/>
    <property type="evidence" value="ECO:0007669"/>
    <property type="project" value="UniProtKB-SubCell"/>
</dbReference>
<dbReference type="Gene3D" id="1.20.1110.10">
    <property type="entry name" value="Calcium-transporting ATPase, transmembrane domain"/>
    <property type="match status" value="2"/>
</dbReference>
<evidence type="ECO:0000256" key="1">
    <source>
        <dbReference type="ARBA" id="ARBA00004370"/>
    </source>
</evidence>
<dbReference type="GO" id="GO:0005524">
    <property type="term" value="F:ATP binding"/>
    <property type="evidence" value="ECO:0007669"/>
    <property type="project" value="InterPro"/>
</dbReference>
<evidence type="ECO:0000313" key="7">
    <source>
        <dbReference type="EMBL" id="KAJ0390114.1"/>
    </source>
</evidence>
<evidence type="ECO:0000256" key="5">
    <source>
        <dbReference type="SAM" id="Phobius"/>
    </source>
</evidence>
<dbReference type="PANTHER" id="PTHR42861">
    <property type="entry name" value="CALCIUM-TRANSPORTING ATPASE"/>
    <property type="match status" value="1"/>
</dbReference>
<dbReference type="InterPro" id="IPR023298">
    <property type="entry name" value="ATPase_P-typ_TM_dom_sf"/>
</dbReference>
<feature type="transmembrane region" description="Helical" evidence="5">
    <location>
        <begin position="78"/>
        <end position="99"/>
    </location>
</feature>
<keyword evidence="4 5" id="KW-0472">Membrane</keyword>
<keyword evidence="3 5" id="KW-1133">Transmembrane helix</keyword>